<protein>
    <recommendedName>
        <fullName evidence="1">N-acetyltransferase domain-containing protein</fullName>
    </recommendedName>
</protein>
<dbReference type="InterPro" id="IPR000182">
    <property type="entry name" value="GNAT_dom"/>
</dbReference>
<dbReference type="SUPFAM" id="SSF55729">
    <property type="entry name" value="Acyl-CoA N-acyltransferases (Nat)"/>
    <property type="match status" value="1"/>
</dbReference>
<evidence type="ECO:0000313" key="2">
    <source>
        <dbReference type="EMBL" id="XBO43673.1"/>
    </source>
</evidence>
<dbReference type="RefSeq" id="WP_406831112.1">
    <property type="nucleotide sequence ID" value="NZ_CP157483.1"/>
</dbReference>
<proteinExistence type="predicted"/>
<dbReference type="Gene3D" id="3.40.630.30">
    <property type="match status" value="1"/>
</dbReference>
<evidence type="ECO:0000259" key="1">
    <source>
        <dbReference type="PROSITE" id="PS51186"/>
    </source>
</evidence>
<reference evidence="2" key="1">
    <citation type="submission" date="2024-05" db="EMBL/GenBank/DDBJ databases">
        <authorList>
            <person name="Kim S."/>
            <person name="Heo J."/>
            <person name="Choi H."/>
            <person name="Choi Y."/>
            <person name="Kwon S.-W."/>
            <person name="Kim Y."/>
        </authorList>
    </citation>
    <scope>NUCLEOTIDE SEQUENCE</scope>
    <source>
        <strain evidence="2">KACC 23699</strain>
    </source>
</reference>
<name>A0AAU7JTR2_9MICO</name>
<feature type="domain" description="N-acetyltransferase" evidence="1">
    <location>
        <begin position="120"/>
        <end position="249"/>
    </location>
</feature>
<accession>A0AAU7JTR2</accession>
<dbReference type="InterPro" id="IPR016181">
    <property type="entry name" value="Acyl_CoA_acyltransferase"/>
</dbReference>
<sequence>MLQEISHHEELIGFGGGSAFLRWDVPAPLSTPAHCLGEALALPRQTHTRPNGLLLMGPPDDVESLLAVMVDAALVPDALARVTVQRGSLDAVARHLPLADGNDWEWLCATQPPPTVAGEARVRVLGPDDVAEIRALLAVANPRTDARPFEHPGQHWVGVRSDDGGLVACGVREPNLAGHPHLSGITVHQAERGTGLGLAVTARLTCDGVSESGVCTLGMYSENAVARRVYTGLGYGDTHEWSSRRLATA</sequence>
<dbReference type="AlphaFoldDB" id="A0AAU7JTR2"/>
<dbReference type="PROSITE" id="PS51186">
    <property type="entry name" value="GNAT"/>
    <property type="match status" value="1"/>
</dbReference>
<dbReference type="GO" id="GO:0016747">
    <property type="term" value="F:acyltransferase activity, transferring groups other than amino-acyl groups"/>
    <property type="evidence" value="ECO:0007669"/>
    <property type="project" value="InterPro"/>
</dbReference>
<gene>
    <name evidence="2" type="ORF">ABEG17_19260</name>
</gene>
<organism evidence="2">
    <name type="scientific">Pedococcus sp. KACC 23699</name>
    <dbReference type="NCBI Taxonomy" id="3149228"/>
    <lineage>
        <taxon>Bacteria</taxon>
        <taxon>Bacillati</taxon>
        <taxon>Actinomycetota</taxon>
        <taxon>Actinomycetes</taxon>
        <taxon>Micrococcales</taxon>
        <taxon>Intrasporangiaceae</taxon>
        <taxon>Pedococcus</taxon>
    </lineage>
</organism>
<dbReference type="EMBL" id="CP157483">
    <property type="protein sequence ID" value="XBO43673.1"/>
    <property type="molecule type" value="Genomic_DNA"/>
</dbReference>